<dbReference type="Gene3D" id="3.20.20.220">
    <property type="match status" value="1"/>
</dbReference>
<protein>
    <submittedName>
        <fullName evidence="8">Methylenetetrahydrofolate reductase 1</fullName>
    </submittedName>
</protein>
<dbReference type="Pfam" id="PF02219">
    <property type="entry name" value="MTHFR"/>
    <property type="match status" value="1"/>
</dbReference>
<reference evidence="8" key="1">
    <citation type="submission" date="2022-11" db="EMBL/GenBank/DDBJ databases">
        <authorList>
            <person name="Petersen C."/>
        </authorList>
    </citation>
    <scope>NUCLEOTIDE SEQUENCE</scope>
    <source>
        <strain evidence="8">IBT 29864</strain>
    </source>
</reference>
<evidence type="ECO:0000256" key="6">
    <source>
        <dbReference type="ARBA" id="ARBA00023002"/>
    </source>
</evidence>
<dbReference type="InterPro" id="IPR003171">
    <property type="entry name" value="Mehydrof_redctse-like"/>
</dbReference>
<dbReference type="Proteomes" id="UP001147782">
    <property type="component" value="Unassembled WGS sequence"/>
</dbReference>
<dbReference type="InterPro" id="IPR029041">
    <property type="entry name" value="FAD-linked_oxidoreductase-like"/>
</dbReference>
<keyword evidence="5" id="KW-0274">FAD</keyword>
<comment type="caution">
    <text evidence="8">The sequence shown here is derived from an EMBL/GenBank/DDBJ whole genome shotgun (WGS) entry which is preliminary data.</text>
</comment>
<comment type="similarity">
    <text evidence="3">Belongs to the methylenetetrahydrofolate reductase family.</text>
</comment>
<dbReference type="GO" id="GO:0009086">
    <property type="term" value="P:methionine biosynthetic process"/>
    <property type="evidence" value="ECO:0007669"/>
    <property type="project" value="TreeGrafter"/>
</dbReference>
<evidence type="ECO:0000256" key="5">
    <source>
        <dbReference type="ARBA" id="ARBA00022827"/>
    </source>
</evidence>
<dbReference type="GO" id="GO:0004489">
    <property type="term" value="F:methylenetetrahydrofolate reductase [NAD(P)H] activity"/>
    <property type="evidence" value="ECO:0007669"/>
    <property type="project" value="InterPro"/>
</dbReference>
<evidence type="ECO:0000256" key="3">
    <source>
        <dbReference type="ARBA" id="ARBA00006743"/>
    </source>
</evidence>
<accession>A0A9W9V261</accession>
<evidence type="ECO:0000313" key="8">
    <source>
        <dbReference type="EMBL" id="KAJ5364959.1"/>
    </source>
</evidence>
<name>A0A9W9V261_9EURO</name>
<gene>
    <name evidence="8" type="ORF">N7496_010672</name>
</gene>
<keyword evidence="6" id="KW-0560">Oxidoreductase</keyword>
<evidence type="ECO:0000256" key="7">
    <source>
        <dbReference type="RuleBase" id="RU004254"/>
    </source>
</evidence>
<dbReference type="GO" id="GO:0005829">
    <property type="term" value="C:cytosol"/>
    <property type="evidence" value="ECO:0007669"/>
    <property type="project" value="TreeGrafter"/>
</dbReference>
<evidence type="ECO:0000256" key="4">
    <source>
        <dbReference type="ARBA" id="ARBA00022630"/>
    </source>
</evidence>
<keyword evidence="9" id="KW-1185">Reference proteome</keyword>
<evidence type="ECO:0000256" key="1">
    <source>
        <dbReference type="ARBA" id="ARBA00001974"/>
    </source>
</evidence>
<proteinExistence type="inferred from homology"/>
<dbReference type="GO" id="GO:0071949">
    <property type="term" value="F:FAD binding"/>
    <property type="evidence" value="ECO:0007669"/>
    <property type="project" value="TreeGrafter"/>
</dbReference>
<keyword evidence="4" id="KW-0285">Flavoprotein</keyword>
<evidence type="ECO:0000256" key="2">
    <source>
        <dbReference type="ARBA" id="ARBA00004777"/>
    </source>
</evidence>
<dbReference type="AlphaFoldDB" id="A0A9W9V261"/>
<dbReference type="GeneID" id="81442764"/>
<sequence>MIENGYASLKIVNTEHGALTRYDAYREELASKEAAGEVSISFEFFPPKTDQGVQNLYDRMGRMHVLGPLIINITWSPDSHHSDLT</sequence>
<dbReference type="GO" id="GO:0035999">
    <property type="term" value="P:tetrahydrofolate interconversion"/>
    <property type="evidence" value="ECO:0007669"/>
    <property type="project" value="TreeGrafter"/>
</dbReference>
<organism evidence="8 9">
    <name type="scientific">Penicillium cataractarum</name>
    <dbReference type="NCBI Taxonomy" id="2100454"/>
    <lineage>
        <taxon>Eukaryota</taxon>
        <taxon>Fungi</taxon>
        <taxon>Dikarya</taxon>
        <taxon>Ascomycota</taxon>
        <taxon>Pezizomycotina</taxon>
        <taxon>Eurotiomycetes</taxon>
        <taxon>Eurotiomycetidae</taxon>
        <taxon>Eurotiales</taxon>
        <taxon>Aspergillaceae</taxon>
        <taxon>Penicillium</taxon>
    </lineage>
</organism>
<dbReference type="RefSeq" id="XP_056552585.1">
    <property type="nucleotide sequence ID" value="XM_056703585.1"/>
</dbReference>
<dbReference type="SUPFAM" id="SSF51730">
    <property type="entry name" value="FAD-linked oxidoreductase"/>
    <property type="match status" value="1"/>
</dbReference>
<dbReference type="PANTHER" id="PTHR45754:SF3">
    <property type="entry name" value="METHYLENETETRAHYDROFOLATE REDUCTASE (NADPH)"/>
    <property type="match status" value="1"/>
</dbReference>
<evidence type="ECO:0000313" key="9">
    <source>
        <dbReference type="Proteomes" id="UP001147782"/>
    </source>
</evidence>
<dbReference type="EMBL" id="JAPZBS010000008">
    <property type="protein sequence ID" value="KAJ5364959.1"/>
    <property type="molecule type" value="Genomic_DNA"/>
</dbReference>
<dbReference type="PANTHER" id="PTHR45754">
    <property type="entry name" value="METHYLENETETRAHYDROFOLATE REDUCTASE"/>
    <property type="match status" value="1"/>
</dbReference>
<comment type="cofactor">
    <cofactor evidence="1">
        <name>FAD</name>
        <dbReference type="ChEBI" id="CHEBI:57692"/>
    </cofactor>
</comment>
<reference evidence="8" key="2">
    <citation type="journal article" date="2023" name="IMA Fungus">
        <title>Comparative genomic study of the Penicillium genus elucidates a diverse pangenome and 15 lateral gene transfer events.</title>
        <authorList>
            <person name="Petersen C."/>
            <person name="Sorensen T."/>
            <person name="Nielsen M.R."/>
            <person name="Sondergaard T.E."/>
            <person name="Sorensen J.L."/>
            <person name="Fitzpatrick D.A."/>
            <person name="Frisvad J.C."/>
            <person name="Nielsen K.L."/>
        </authorList>
    </citation>
    <scope>NUCLEOTIDE SEQUENCE</scope>
    <source>
        <strain evidence="8">IBT 29864</strain>
    </source>
</reference>
<dbReference type="OrthoDB" id="16284at2759"/>
<comment type="pathway">
    <text evidence="2 7">One-carbon metabolism; tetrahydrofolate interconversion.</text>
</comment>